<sequence>MYKQFYQGMSLTELPLFALVLFIAVFLGVVAWVFVARRSGDFDTLARMPLSEKGEGGHEQ</sequence>
<accession>A0AAE6KUH9</accession>
<keyword evidence="1" id="KW-1133">Transmembrane helix</keyword>
<dbReference type="EMBL" id="CP017174">
    <property type="protein sequence ID" value="QDE70449.1"/>
    <property type="molecule type" value="Genomic_DNA"/>
</dbReference>
<dbReference type="Proteomes" id="UP000320179">
    <property type="component" value="Chromosome"/>
</dbReference>
<protein>
    <submittedName>
        <fullName evidence="2">Cytochrome oxidase</fullName>
    </submittedName>
</protein>
<evidence type="ECO:0000313" key="2">
    <source>
        <dbReference type="EMBL" id="QDE70449.1"/>
    </source>
</evidence>
<dbReference type="AlphaFoldDB" id="A0AAE6KUH9"/>
<proteinExistence type="predicted"/>
<dbReference type="RefSeq" id="WP_140794583.1">
    <property type="nucleotide sequence ID" value="NZ_CP017169.1"/>
</dbReference>
<reference evidence="2 3" key="1">
    <citation type="journal article" date="2019" name="Science">
        <title>Social genes are selection hotspots in kin groups of a soil microbe.</title>
        <authorList>
            <person name="Wielgoss S."/>
            <person name="Wolfensberger R."/>
            <person name="Sun L."/>
            <person name="Fiegna F."/>
            <person name="Velicer G.J."/>
        </authorList>
    </citation>
    <scope>NUCLEOTIDE SEQUENCE [LARGE SCALE GENOMIC DNA]</scope>
    <source>
        <strain evidence="2 3">MC3.5.9c15</strain>
    </source>
</reference>
<evidence type="ECO:0000313" key="3">
    <source>
        <dbReference type="Proteomes" id="UP000320179"/>
    </source>
</evidence>
<keyword evidence="1" id="KW-0472">Membrane</keyword>
<dbReference type="InterPro" id="IPR008621">
    <property type="entry name" value="Cbb3-typ_cyt_oxidase_comp"/>
</dbReference>
<keyword evidence="1" id="KW-0812">Transmembrane</keyword>
<organism evidence="2 3">
    <name type="scientific">Myxococcus xanthus</name>
    <dbReference type="NCBI Taxonomy" id="34"/>
    <lineage>
        <taxon>Bacteria</taxon>
        <taxon>Pseudomonadati</taxon>
        <taxon>Myxococcota</taxon>
        <taxon>Myxococcia</taxon>
        <taxon>Myxococcales</taxon>
        <taxon>Cystobacterineae</taxon>
        <taxon>Myxococcaceae</taxon>
        <taxon>Myxococcus</taxon>
    </lineage>
</organism>
<feature type="transmembrane region" description="Helical" evidence="1">
    <location>
        <begin position="16"/>
        <end position="35"/>
    </location>
</feature>
<name>A0AAE6KUH9_MYXXA</name>
<gene>
    <name evidence="2" type="ORF">BHS09_27725</name>
</gene>
<evidence type="ECO:0000256" key="1">
    <source>
        <dbReference type="SAM" id="Phobius"/>
    </source>
</evidence>
<dbReference type="Pfam" id="PF05545">
    <property type="entry name" value="FixQ"/>
    <property type="match status" value="1"/>
</dbReference>